<organism evidence="3 4">
    <name type="scientific">Cymbomonas tetramitiformis</name>
    <dbReference type="NCBI Taxonomy" id="36881"/>
    <lineage>
        <taxon>Eukaryota</taxon>
        <taxon>Viridiplantae</taxon>
        <taxon>Chlorophyta</taxon>
        <taxon>Pyramimonadophyceae</taxon>
        <taxon>Pyramimonadales</taxon>
        <taxon>Pyramimonadaceae</taxon>
        <taxon>Cymbomonas</taxon>
    </lineage>
</organism>
<protein>
    <submittedName>
        <fullName evidence="3">Uncharacterized protein</fullName>
    </submittedName>
</protein>
<evidence type="ECO:0000313" key="3">
    <source>
        <dbReference type="EMBL" id="KAK3271035.1"/>
    </source>
</evidence>
<proteinExistence type="predicted"/>
<dbReference type="Proteomes" id="UP001190700">
    <property type="component" value="Unassembled WGS sequence"/>
</dbReference>
<dbReference type="EMBL" id="LGRX02010061">
    <property type="protein sequence ID" value="KAK3271035.1"/>
    <property type="molecule type" value="Genomic_DNA"/>
</dbReference>
<feature type="region of interest" description="Disordered" evidence="1">
    <location>
        <begin position="1"/>
        <end position="37"/>
    </location>
</feature>
<feature type="transmembrane region" description="Helical" evidence="2">
    <location>
        <begin position="552"/>
        <end position="569"/>
    </location>
</feature>
<evidence type="ECO:0000313" key="4">
    <source>
        <dbReference type="Proteomes" id="UP001190700"/>
    </source>
</evidence>
<reference evidence="3 4" key="1">
    <citation type="journal article" date="2015" name="Genome Biol. Evol.">
        <title>Comparative Genomics of a Bacterivorous Green Alga Reveals Evolutionary Causalities and Consequences of Phago-Mixotrophic Mode of Nutrition.</title>
        <authorList>
            <person name="Burns J.A."/>
            <person name="Paasch A."/>
            <person name="Narechania A."/>
            <person name="Kim E."/>
        </authorList>
    </citation>
    <scope>NUCLEOTIDE SEQUENCE [LARGE SCALE GENOMIC DNA]</scope>
    <source>
        <strain evidence="3 4">PLY_AMNH</strain>
    </source>
</reference>
<feature type="transmembrane region" description="Helical" evidence="2">
    <location>
        <begin position="56"/>
        <end position="78"/>
    </location>
</feature>
<evidence type="ECO:0000256" key="2">
    <source>
        <dbReference type="SAM" id="Phobius"/>
    </source>
</evidence>
<feature type="compositionally biased region" description="Polar residues" evidence="1">
    <location>
        <begin position="18"/>
        <end position="31"/>
    </location>
</feature>
<keyword evidence="2" id="KW-0812">Transmembrane</keyword>
<keyword evidence="2" id="KW-0472">Membrane</keyword>
<comment type="caution">
    <text evidence="3">The sequence shown here is derived from an EMBL/GenBank/DDBJ whole genome shotgun (WGS) entry which is preliminary data.</text>
</comment>
<name>A0AAE0G4G2_9CHLO</name>
<keyword evidence="4" id="KW-1185">Reference proteome</keyword>
<sequence>MNLQSNGSDLERPILGYGSTQGDEAQGTSQRPQEKRTRAVDEEWSLPAWGSFFGEVLFWLFVLGVFFMVIVGLLAHFTDYVDSSNEPREWFGFHDPRSTPKTSHAPHFEPKCEYPLCPNGVCDYRRYVSNYDEDAAFEGYTMMPVLDWKRTMLVDMQGRIAHVWNHPYPTVKNAKLNTDGLLFRVAQNDNTTMDLYGFNETLGNTIEEVDWEGEITNYCTLEVPHVFFGNDITNVKDGYLVLAWKHLMPSKCLSLGIRDDTCYGRKLTQSCMFDGVVNVKFGKHHVCEIVWEWWSDDHLVQDNDSAASAYGTVSASTDRIDVNYFFAQSDSYHIPGDSLHLTSLAYNKGRKEVMVSSFNKAEIYIIPYTDTSEKETGTAGNLKYRFGNPSAYGCNENAQTLFRVGQATYDGNEGKVLIFNNNYETGTDMSNCSMHWQCGGNHCPGWDQNITTKTAHSEVLEFQLPSSYTLPTSCASPEQTMPTVWNYTSPYFTPRYGGAHRLPNGNTLITIGAQKSADGGFVLQEVDDDGNVVWQFKGNDTLRTMLFRAQRLVAACMMAILSGTVFYQWTFK</sequence>
<accession>A0AAE0G4G2</accession>
<evidence type="ECO:0000256" key="1">
    <source>
        <dbReference type="SAM" id="MobiDB-lite"/>
    </source>
</evidence>
<keyword evidence="2" id="KW-1133">Transmembrane helix</keyword>
<dbReference type="AlphaFoldDB" id="A0AAE0G4G2"/>
<gene>
    <name evidence="3" type="ORF">CYMTET_20598</name>
</gene>